<evidence type="ECO:0000256" key="11">
    <source>
        <dbReference type="SAM" id="MobiDB-lite"/>
    </source>
</evidence>
<dbReference type="FunFam" id="3.30.160.60:FF:000064">
    <property type="entry name" value="Early growth response protein 3"/>
    <property type="match status" value="1"/>
</dbReference>
<comment type="caution">
    <text evidence="14">The sequence shown here is derived from an EMBL/GenBank/DDBJ whole genome shotgun (WGS) entry which is preliminary data.</text>
</comment>
<keyword evidence="2" id="KW-0479">Metal-binding</keyword>
<dbReference type="PANTHER" id="PTHR24394">
    <property type="entry name" value="ZINC FINGER PROTEIN"/>
    <property type="match status" value="1"/>
</dbReference>
<dbReference type="InterPro" id="IPR013087">
    <property type="entry name" value="Znf_C2H2_type"/>
</dbReference>
<dbReference type="PROSITE" id="PS00028">
    <property type="entry name" value="ZINC_FINGER_C2H2_1"/>
    <property type="match status" value="5"/>
</dbReference>
<evidence type="ECO:0000256" key="6">
    <source>
        <dbReference type="ARBA" id="ARBA00023015"/>
    </source>
</evidence>
<dbReference type="InterPro" id="IPR011333">
    <property type="entry name" value="SKP1/BTB/POZ_sf"/>
</dbReference>
<keyword evidence="5" id="KW-0862">Zinc</keyword>
<dbReference type="Proteomes" id="UP000516260">
    <property type="component" value="Chromosome 7"/>
</dbReference>
<dbReference type="Pfam" id="PF00651">
    <property type="entry name" value="BTB"/>
    <property type="match status" value="1"/>
</dbReference>
<dbReference type="SUPFAM" id="SSF57667">
    <property type="entry name" value="beta-beta-alpha zinc fingers"/>
    <property type="match status" value="3"/>
</dbReference>
<evidence type="ECO:0000313" key="14">
    <source>
        <dbReference type="EMBL" id="TNM86563.1"/>
    </source>
</evidence>
<dbReference type="PANTHER" id="PTHR24394:SF43">
    <property type="entry name" value="ZINC FINGER AND BTB DOMAIN CONTAINING 39"/>
    <property type="match status" value="1"/>
</dbReference>
<evidence type="ECO:0000256" key="9">
    <source>
        <dbReference type="ARBA" id="ARBA00023242"/>
    </source>
</evidence>
<dbReference type="PROSITE" id="PS50097">
    <property type="entry name" value="BTB"/>
    <property type="match status" value="1"/>
</dbReference>
<evidence type="ECO:0000256" key="1">
    <source>
        <dbReference type="ARBA" id="ARBA00004123"/>
    </source>
</evidence>
<evidence type="ECO:0000256" key="3">
    <source>
        <dbReference type="ARBA" id="ARBA00022737"/>
    </source>
</evidence>
<evidence type="ECO:0000256" key="5">
    <source>
        <dbReference type="ARBA" id="ARBA00022833"/>
    </source>
</evidence>
<dbReference type="InterPro" id="IPR036236">
    <property type="entry name" value="Znf_C2H2_sf"/>
</dbReference>
<evidence type="ECO:0000256" key="2">
    <source>
        <dbReference type="ARBA" id="ARBA00022723"/>
    </source>
</evidence>
<accession>A0A4Z2B2H5</accession>
<feature type="compositionally biased region" description="Polar residues" evidence="11">
    <location>
        <begin position="265"/>
        <end position="287"/>
    </location>
</feature>
<dbReference type="GO" id="GO:0000981">
    <property type="term" value="F:DNA-binding transcription factor activity, RNA polymerase II-specific"/>
    <property type="evidence" value="ECO:0007669"/>
    <property type="project" value="TreeGrafter"/>
</dbReference>
<keyword evidence="9" id="KW-0539">Nucleus</keyword>
<evidence type="ECO:0000256" key="8">
    <source>
        <dbReference type="ARBA" id="ARBA00023163"/>
    </source>
</evidence>
<dbReference type="GO" id="GO:0008270">
    <property type="term" value="F:zinc ion binding"/>
    <property type="evidence" value="ECO:0007669"/>
    <property type="project" value="UniProtKB-KW"/>
</dbReference>
<evidence type="ECO:0000256" key="7">
    <source>
        <dbReference type="ARBA" id="ARBA00023125"/>
    </source>
</evidence>
<keyword evidence="8" id="KW-0804">Transcription</keyword>
<name>A0A4Z2B2H5_9TELE</name>
<keyword evidence="7" id="KW-0238">DNA-binding</keyword>
<evidence type="ECO:0000259" key="12">
    <source>
        <dbReference type="PROSITE" id="PS50097"/>
    </source>
</evidence>
<feature type="region of interest" description="Disordered" evidence="11">
    <location>
        <begin position="199"/>
        <end position="290"/>
    </location>
</feature>
<protein>
    <recommendedName>
        <fullName evidence="16">BTB domain-containing protein</fullName>
    </recommendedName>
</protein>
<proteinExistence type="predicted"/>
<evidence type="ECO:0000313" key="15">
    <source>
        <dbReference type="Proteomes" id="UP000516260"/>
    </source>
</evidence>
<comment type="subcellular location">
    <subcellularLocation>
        <location evidence="1">Nucleus</location>
    </subcellularLocation>
</comment>
<dbReference type="SUPFAM" id="SSF54695">
    <property type="entry name" value="POZ domain"/>
    <property type="match status" value="1"/>
</dbReference>
<keyword evidence="15" id="KW-1185">Reference proteome</keyword>
<organism evidence="14 15">
    <name type="scientific">Takifugu bimaculatus</name>
    <dbReference type="NCBI Taxonomy" id="433685"/>
    <lineage>
        <taxon>Eukaryota</taxon>
        <taxon>Metazoa</taxon>
        <taxon>Chordata</taxon>
        <taxon>Craniata</taxon>
        <taxon>Vertebrata</taxon>
        <taxon>Euteleostomi</taxon>
        <taxon>Actinopterygii</taxon>
        <taxon>Neopterygii</taxon>
        <taxon>Teleostei</taxon>
        <taxon>Neoteleostei</taxon>
        <taxon>Acanthomorphata</taxon>
        <taxon>Eupercaria</taxon>
        <taxon>Tetraodontiformes</taxon>
        <taxon>Tetradontoidea</taxon>
        <taxon>Tetraodontidae</taxon>
        <taxon>Takifugu</taxon>
    </lineage>
</organism>
<feature type="domain" description="C2H2-type" evidence="13">
    <location>
        <begin position="669"/>
        <end position="696"/>
    </location>
</feature>
<feature type="compositionally biased region" description="Polar residues" evidence="11">
    <location>
        <begin position="220"/>
        <end position="229"/>
    </location>
</feature>
<dbReference type="SMART" id="SM00355">
    <property type="entry name" value="ZnF_C2H2"/>
    <property type="match status" value="9"/>
</dbReference>
<feature type="domain" description="C2H2-type" evidence="13">
    <location>
        <begin position="725"/>
        <end position="752"/>
    </location>
</feature>
<dbReference type="AlphaFoldDB" id="A0A4Z2B2H5"/>
<dbReference type="InterPro" id="IPR000210">
    <property type="entry name" value="BTB/POZ_dom"/>
</dbReference>
<dbReference type="GO" id="GO:0005634">
    <property type="term" value="C:nucleus"/>
    <property type="evidence" value="ECO:0007669"/>
    <property type="project" value="UniProtKB-SubCell"/>
</dbReference>
<evidence type="ECO:0008006" key="16">
    <source>
        <dbReference type="Google" id="ProtNLM"/>
    </source>
</evidence>
<feature type="domain" description="C2H2-type" evidence="13">
    <location>
        <begin position="511"/>
        <end position="538"/>
    </location>
</feature>
<dbReference type="Gene3D" id="3.30.160.60">
    <property type="entry name" value="Classic Zinc Finger"/>
    <property type="match status" value="3"/>
</dbReference>
<keyword evidence="3" id="KW-0677">Repeat</keyword>
<keyword evidence="6" id="KW-0805">Transcription regulation</keyword>
<dbReference type="PROSITE" id="PS50157">
    <property type="entry name" value="ZINC_FINGER_C2H2_2"/>
    <property type="match status" value="4"/>
</dbReference>
<feature type="domain" description="C2H2-type" evidence="13">
    <location>
        <begin position="697"/>
        <end position="724"/>
    </location>
</feature>
<evidence type="ECO:0000256" key="4">
    <source>
        <dbReference type="ARBA" id="ARBA00022771"/>
    </source>
</evidence>
<evidence type="ECO:0000256" key="10">
    <source>
        <dbReference type="PROSITE-ProRule" id="PRU00042"/>
    </source>
</evidence>
<dbReference type="SMART" id="SM00225">
    <property type="entry name" value="BTB"/>
    <property type="match status" value="1"/>
</dbReference>
<gene>
    <name evidence="14" type="ORF">fugu_006793</name>
</gene>
<reference evidence="14 15" key="1">
    <citation type="submission" date="2019-04" db="EMBL/GenBank/DDBJ databases">
        <title>The sequence and de novo assembly of Takifugu bimaculatus genome using PacBio and Hi-C technologies.</title>
        <authorList>
            <person name="Xu P."/>
            <person name="Liu B."/>
            <person name="Zhou Z."/>
        </authorList>
    </citation>
    <scope>NUCLEOTIDE SEQUENCE [LARGE SCALE GENOMIC DNA]</scope>
    <source>
        <strain evidence="14">TB-2018</strain>
        <tissue evidence="14">Muscle</tissue>
    </source>
</reference>
<sequence>MRIQLRGSGHAANLLAELNRCRQARQFCDVFLRVGNRTFAAHRAVLACAGTYFLSLFARTGAPPTAALSLEFISPANFEKVLTFIYTGEILTDLIDVGVLYEMAERLGVAELVRACHATFPDLRSSANGKVSGSVDLKSDPSVLPAAISTGASASCSSATSCSSLSSSAAPTPAAAPSPLFQTRTALTECSRALPVKTEDVQSHAGYGQLHHQPPGGHSLPTSSQNQPGLSAGGLLPGEPALQLKSEEEPNEAGGGCEGLVPDGESSSLPDSSAPQEACGSTASEEPTANLEEVQRDGGIFEEVEGAEEEQWRQLAVDIIELSDEETFMEEGDEEEDDLVCLENGEGGASGSQVSILSCKACLAPLRADPEVIRGHALTHLTELGLCKLCGASLADRAAGVTHTLTHVGVQLFTCDMCHLQFCSQNKLLRHHRQAAAAYALPQGGSGLGPGTELQCVVCSRSLSIDFQTLRDHLLSHMCPQSLSCTVCHLHQASLCALLWHAFTHLSVSVFGCPHCARCFTDHLLLDQHVAAHAEAAATKEQELRALRPRGTEELHCFLCPETFCSTLAFQYHLNLHSMESAGAGGAGGGSLGKRKAEQCVDSPLGVTSCCSSSPREPSSLAKMGGLGFSFPEKLFPGSMQSLSSGVLANSSLGQDGGPGAAAIRGKWYRCRYCGKRFAHSGEFTYHLRIHTGEKPYQCKVCLRFFRGRSTMICHLKTHAGALMYRCTVCGLYFSTLKSVSSHMELHKEQLPADFTIEQTFMYNDHSKEPLPTMDS</sequence>
<dbReference type="EMBL" id="SWLE01000020">
    <property type="protein sequence ID" value="TNM86563.1"/>
    <property type="molecule type" value="Genomic_DNA"/>
</dbReference>
<dbReference type="GO" id="GO:0003677">
    <property type="term" value="F:DNA binding"/>
    <property type="evidence" value="ECO:0007669"/>
    <property type="project" value="UniProtKB-KW"/>
</dbReference>
<feature type="domain" description="BTB" evidence="12">
    <location>
        <begin position="28"/>
        <end position="94"/>
    </location>
</feature>
<dbReference type="Gene3D" id="3.30.710.10">
    <property type="entry name" value="Potassium Channel Kv1.1, Chain A"/>
    <property type="match status" value="1"/>
</dbReference>
<evidence type="ECO:0000259" key="13">
    <source>
        <dbReference type="PROSITE" id="PS50157"/>
    </source>
</evidence>
<keyword evidence="4 10" id="KW-0863">Zinc-finger</keyword>